<dbReference type="OrthoDB" id="3199332at2"/>
<keyword evidence="3" id="KW-0732">Signal</keyword>
<feature type="chain" id="PRO_5021771203" description="Gram-positive pilin subunit D1 N-terminal domain-containing protein" evidence="3">
    <location>
        <begin position="40"/>
        <end position="489"/>
    </location>
</feature>
<name>A0A542Y8Q7_9MICO</name>
<keyword evidence="6" id="KW-1185">Reference proteome</keyword>
<organism evidence="5 6">
    <name type="scientific">Leucobacter komagatae</name>
    <dbReference type="NCBI Taxonomy" id="55969"/>
    <lineage>
        <taxon>Bacteria</taxon>
        <taxon>Bacillati</taxon>
        <taxon>Actinomycetota</taxon>
        <taxon>Actinomycetes</taxon>
        <taxon>Micrococcales</taxon>
        <taxon>Microbacteriaceae</taxon>
        <taxon>Leucobacter</taxon>
    </lineage>
</organism>
<dbReference type="NCBIfam" id="NF033902">
    <property type="entry name" value="iso_D2_wall_anc"/>
    <property type="match status" value="1"/>
</dbReference>
<dbReference type="Proteomes" id="UP000319094">
    <property type="component" value="Unassembled WGS sequence"/>
</dbReference>
<evidence type="ECO:0000313" key="6">
    <source>
        <dbReference type="Proteomes" id="UP000319094"/>
    </source>
</evidence>
<gene>
    <name evidence="5" type="ORF">FB468_2518</name>
</gene>
<dbReference type="InterPro" id="IPR048052">
    <property type="entry name" value="FM1-like"/>
</dbReference>
<keyword evidence="2" id="KW-0472">Membrane</keyword>
<keyword evidence="2" id="KW-1133">Transmembrane helix</keyword>
<evidence type="ECO:0000256" key="3">
    <source>
        <dbReference type="SAM" id="SignalP"/>
    </source>
</evidence>
<dbReference type="InterPro" id="IPR032364">
    <property type="entry name" value="GramPos_pilinD1_N"/>
</dbReference>
<sequence>MTATRTNGAGRAPRGGAAAALLATLSLVLGIGIATPAHAVDLVLPEGPKTLVVHPGVEPEPSDQPGTGLPPAPGGETGVAGHTFEVKRVPGLKLERTVDWNRAVDMTPADAAPLVANEPVAAEGVAAADNSVVFSGLKTGLYLVTETAAPAGSIRSVPFLVVLPLPHPTKSGEWLSTVHVYPKTASVMTKLGVRDADAVTCGDPVVWAAVNAIPAVKSLASYRVQHVLADGVKLSGTPEDTVVKISGQPDLTPGDDYTVTETTVDGRTALETSFTEAGIAKLLVNPSAGVLISFTSSVSAPGEYTNEVRLYAGNAGVVTDTATTKFGPLRILVHEKGHPNNLIKGADFRLYTSEADARASKRPVTIEGGADLRTSADGLITVPCLRYSGFANGLDREPGSKLFRDYFAKPVSYPAGWTGEDVILRGSVESATEPETLRAVVWKASPVIPPVPGLSETGGKVAAAALLGGVLLAVGIVVVARRRREPREN</sequence>
<proteinExistence type="predicted"/>
<dbReference type="Pfam" id="PF16555">
    <property type="entry name" value="GramPos_pilinD1"/>
    <property type="match status" value="1"/>
</dbReference>
<evidence type="ECO:0000259" key="4">
    <source>
        <dbReference type="Pfam" id="PF16555"/>
    </source>
</evidence>
<feature type="signal peptide" evidence="3">
    <location>
        <begin position="1"/>
        <end position="39"/>
    </location>
</feature>
<comment type="caution">
    <text evidence="5">The sequence shown here is derived from an EMBL/GenBank/DDBJ whole genome shotgun (WGS) entry which is preliminary data.</text>
</comment>
<dbReference type="GO" id="GO:0005975">
    <property type="term" value="P:carbohydrate metabolic process"/>
    <property type="evidence" value="ECO:0007669"/>
    <property type="project" value="UniProtKB-ARBA"/>
</dbReference>
<accession>A0A542Y8Q7</accession>
<feature type="domain" description="Gram-positive pilin subunit D1 N-terminal" evidence="4">
    <location>
        <begin position="77"/>
        <end position="183"/>
    </location>
</feature>
<protein>
    <recommendedName>
        <fullName evidence="4">Gram-positive pilin subunit D1 N-terminal domain-containing protein</fullName>
    </recommendedName>
</protein>
<dbReference type="EMBL" id="VFON01000001">
    <property type="protein sequence ID" value="TQL44461.1"/>
    <property type="molecule type" value="Genomic_DNA"/>
</dbReference>
<reference evidence="5 6" key="1">
    <citation type="submission" date="2019-06" db="EMBL/GenBank/DDBJ databases">
        <title>Sequencing the genomes of 1000 actinobacteria strains.</title>
        <authorList>
            <person name="Klenk H.-P."/>
        </authorList>
    </citation>
    <scope>NUCLEOTIDE SEQUENCE [LARGE SCALE GENOMIC DNA]</scope>
    <source>
        <strain evidence="5 6">DSM 8803</strain>
    </source>
</reference>
<feature type="transmembrane region" description="Helical" evidence="2">
    <location>
        <begin position="461"/>
        <end position="480"/>
    </location>
</feature>
<evidence type="ECO:0000256" key="2">
    <source>
        <dbReference type="SAM" id="Phobius"/>
    </source>
</evidence>
<feature type="region of interest" description="Disordered" evidence="1">
    <location>
        <begin position="55"/>
        <end position="80"/>
    </location>
</feature>
<dbReference type="Gene3D" id="2.60.40.10">
    <property type="entry name" value="Immunoglobulins"/>
    <property type="match status" value="2"/>
</dbReference>
<dbReference type="Gene3D" id="2.60.40.740">
    <property type="match status" value="1"/>
</dbReference>
<evidence type="ECO:0000313" key="5">
    <source>
        <dbReference type="EMBL" id="TQL44461.1"/>
    </source>
</evidence>
<dbReference type="RefSeq" id="WP_141887644.1">
    <property type="nucleotide sequence ID" value="NZ_BAAAUY010000020.1"/>
</dbReference>
<dbReference type="AlphaFoldDB" id="A0A542Y8Q7"/>
<dbReference type="InterPro" id="IPR013783">
    <property type="entry name" value="Ig-like_fold"/>
</dbReference>
<keyword evidence="2" id="KW-0812">Transmembrane</keyword>
<evidence type="ECO:0000256" key="1">
    <source>
        <dbReference type="SAM" id="MobiDB-lite"/>
    </source>
</evidence>